<protein>
    <submittedName>
        <fullName evidence="4">tRNA (N6-threonylcarbamoyladenosine(37)-N6)-methyltransferase TrmO</fullName>
    </submittedName>
</protein>
<dbReference type="PANTHER" id="PTHR12818:SF0">
    <property type="entry name" value="TRNA (ADENINE(37)-N6)-METHYLTRANSFERASE"/>
    <property type="match status" value="1"/>
</dbReference>
<dbReference type="CDD" id="cd09281">
    <property type="entry name" value="UPF0066"/>
    <property type="match status" value="1"/>
</dbReference>
<keyword evidence="5" id="KW-1185">Reference proteome</keyword>
<organism evidence="4 5">
    <name type="scientific">Candidatus Endonucleibacter bathymodioli</name>
    <dbReference type="NCBI Taxonomy" id="539814"/>
    <lineage>
        <taxon>Bacteria</taxon>
        <taxon>Pseudomonadati</taxon>
        <taxon>Pseudomonadota</taxon>
        <taxon>Gammaproteobacteria</taxon>
        <taxon>Oceanospirillales</taxon>
        <taxon>Endozoicomonadaceae</taxon>
        <taxon>Candidatus Endonucleibacter</taxon>
    </lineage>
</organism>
<dbReference type="InterPro" id="IPR023368">
    <property type="entry name" value="UPF0066_cons_site"/>
</dbReference>
<dbReference type="InterPro" id="IPR036414">
    <property type="entry name" value="YaeB_N_sf"/>
</dbReference>
<accession>A0AA90NL88</accession>
<dbReference type="AlphaFoldDB" id="A0AA90NL88"/>
<keyword evidence="1" id="KW-0949">S-adenosyl-L-methionine</keyword>
<dbReference type="Proteomes" id="UP001178148">
    <property type="component" value="Unassembled WGS sequence"/>
</dbReference>
<dbReference type="PANTHER" id="PTHR12818">
    <property type="entry name" value="TRNA (ADENINE(37)-N6)-METHYLTRANSFERASE"/>
    <property type="match status" value="1"/>
</dbReference>
<comment type="caution">
    <text evidence="4">The sequence shown here is derived from an EMBL/GenBank/DDBJ whole genome shotgun (WGS) entry which is preliminary data.</text>
</comment>
<evidence type="ECO:0000313" key="5">
    <source>
        <dbReference type="Proteomes" id="UP001178148"/>
    </source>
</evidence>
<dbReference type="PROSITE" id="PS01318">
    <property type="entry name" value="TSAA_1"/>
    <property type="match status" value="1"/>
</dbReference>
<dbReference type="Pfam" id="PF18389">
    <property type="entry name" value="TrmO_C"/>
    <property type="match status" value="1"/>
</dbReference>
<dbReference type="GO" id="GO:0089715">
    <property type="term" value="F:tRNA (L-threonylcarbamoyladenosine(37)-C2) methyltransferase activity"/>
    <property type="evidence" value="ECO:0007669"/>
    <property type="project" value="TreeGrafter"/>
</dbReference>
<feature type="domain" description="TsaA-like" evidence="3">
    <location>
        <begin position="11"/>
        <end position="152"/>
    </location>
</feature>
<dbReference type="PROSITE" id="PS51668">
    <property type="entry name" value="TSAA_2"/>
    <property type="match status" value="1"/>
</dbReference>
<evidence type="ECO:0000259" key="3">
    <source>
        <dbReference type="PROSITE" id="PS51668"/>
    </source>
</evidence>
<dbReference type="Pfam" id="PF01980">
    <property type="entry name" value="TrmO_N"/>
    <property type="match status" value="1"/>
</dbReference>
<dbReference type="InterPro" id="IPR023370">
    <property type="entry name" value="TrmO-like_N"/>
</dbReference>
<dbReference type="Gene3D" id="3.30.2310.10">
    <property type="entry name" value="YaeB-like"/>
    <property type="match status" value="1"/>
</dbReference>
<dbReference type="NCBIfam" id="TIGR00104">
    <property type="entry name" value="tRNA_TsaA"/>
    <property type="match status" value="1"/>
</dbReference>
<dbReference type="InterPro" id="IPR036413">
    <property type="entry name" value="YaeB-like_sf"/>
</dbReference>
<proteinExistence type="inferred from homology"/>
<dbReference type="InterPro" id="IPR040372">
    <property type="entry name" value="YaeB-like"/>
</dbReference>
<sequence length="241" mass="27512">MKKEELLNFQFQQIGIIHSCYREKFGIPRQAGIVTASESELELLPPFHQENLIRGLEGFSHIWVLFVFHKTMKEGWRATVRPPRLNGRQRVGVFATRSTHRPNPIGISAVALKGIRLGNGKLILELEGADLLDGTPVIDIKPYLPYADVIPDALNGFAPQPITTTDVFFSDHAATLSKCYEKNTGRQLITLIKQVLSQDPRPAYLRNTTNRRHYIALWDIHVIWESRENFFLVIDIENQKS</sequence>
<evidence type="ECO:0000256" key="1">
    <source>
        <dbReference type="ARBA" id="ARBA00022691"/>
    </source>
</evidence>
<dbReference type="InterPro" id="IPR041369">
    <property type="entry name" value="TrmO_C"/>
</dbReference>
<name>A0AA90NL88_9GAMM</name>
<gene>
    <name evidence="4" type="primary">tsaA</name>
    <name evidence="4" type="ORF">QS748_05475</name>
</gene>
<reference evidence="4 5" key="1">
    <citation type="journal article" date="2023" name="bioRxiv">
        <title>An intranuclear bacterial parasite of deep-sea mussels expresses apoptosis inhibitors acquired from its host.</title>
        <authorList>
            <person name="Gonzalez Porras M.A."/>
            <person name="Assie A."/>
            <person name="Tietjen M."/>
            <person name="Violette M."/>
            <person name="Kleiner M."/>
            <person name="Gruber-Vodicka H."/>
            <person name="Dubilier N."/>
            <person name="Leisch N."/>
        </authorList>
    </citation>
    <scope>NUCLEOTIDE SEQUENCE [LARGE SCALE GENOMIC DNA]</scope>
    <source>
        <strain evidence="4">IAP13</strain>
    </source>
</reference>
<dbReference type="SUPFAM" id="SSF118196">
    <property type="entry name" value="YaeB-like"/>
    <property type="match status" value="1"/>
</dbReference>
<comment type="similarity">
    <text evidence="2">Belongs to the tRNA methyltransferase O family.</text>
</comment>
<dbReference type="FunFam" id="2.40.30.70:FF:000001">
    <property type="entry name" value="tRNA (N6-threonylcarbamoyladenosine(37)-N6)-methyltransferase TrmO"/>
    <property type="match status" value="1"/>
</dbReference>
<dbReference type="EMBL" id="JASXSV010000006">
    <property type="protein sequence ID" value="MDP0588662.1"/>
    <property type="molecule type" value="Genomic_DNA"/>
</dbReference>
<dbReference type="Gene3D" id="2.40.30.70">
    <property type="entry name" value="YaeB-like"/>
    <property type="match status" value="1"/>
</dbReference>
<evidence type="ECO:0000313" key="4">
    <source>
        <dbReference type="EMBL" id="MDP0588662.1"/>
    </source>
</evidence>
<evidence type="ECO:0000256" key="2">
    <source>
        <dbReference type="ARBA" id="ARBA00033753"/>
    </source>
</evidence>